<dbReference type="Proteomes" id="UP000283469">
    <property type="component" value="Unassembled WGS sequence"/>
</dbReference>
<dbReference type="EMBL" id="QVRA01000015">
    <property type="protein sequence ID" value="RJG53479.1"/>
    <property type="molecule type" value="Genomic_DNA"/>
</dbReference>
<evidence type="ECO:0008006" key="3">
    <source>
        <dbReference type="Google" id="ProtNLM"/>
    </source>
</evidence>
<organism evidence="1 2">
    <name type="scientific">Sphingobium terrigena</name>
    <dbReference type="NCBI Taxonomy" id="2304063"/>
    <lineage>
        <taxon>Bacteria</taxon>
        <taxon>Pseudomonadati</taxon>
        <taxon>Pseudomonadota</taxon>
        <taxon>Alphaproteobacteria</taxon>
        <taxon>Sphingomonadales</taxon>
        <taxon>Sphingomonadaceae</taxon>
        <taxon>Sphingobium</taxon>
    </lineage>
</organism>
<dbReference type="OrthoDB" id="7541663at2"/>
<dbReference type="RefSeq" id="WP_119748157.1">
    <property type="nucleotide sequence ID" value="NZ_QVRA01000015.1"/>
</dbReference>
<comment type="caution">
    <text evidence="1">The sequence shown here is derived from an EMBL/GenBank/DDBJ whole genome shotgun (WGS) entry which is preliminary data.</text>
</comment>
<evidence type="ECO:0000313" key="1">
    <source>
        <dbReference type="EMBL" id="RJG53479.1"/>
    </source>
</evidence>
<gene>
    <name evidence="1" type="ORF">D0Z70_15795</name>
</gene>
<protein>
    <recommendedName>
        <fullName evidence="3">DUF3800 domain-containing protein</fullName>
    </recommendedName>
</protein>
<reference evidence="1 2" key="1">
    <citation type="submission" date="2018-08" db="EMBL/GenBank/DDBJ databases">
        <title>Sphingobium sp. EO9.</title>
        <authorList>
            <person name="Park Y."/>
            <person name="Kim K.H."/>
            <person name="Jeon C.O."/>
        </authorList>
    </citation>
    <scope>NUCLEOTIDE SEQUENCE [LARGE SCALE GENOMIC DNA]</scope>
    <source>
        <strain evidence="1 2">EO9</strain>
    </source>
</reference>
<keyword evidence="2" id="KW-1185">Reference proteome</keyword>
<accession>A0A418YPX2</accession>
<sequence>MVEPIDIDVDDQRELAIDLYGLKRTDEARTFYYDETNNHRLLYLREDGFNVPDPRPFVLGGVAHPGSERPIELEVLRRWMGIQPRAPELKFERVAHGDFLTMLGSKRLDIFLNWLSDEGYLVHFIALDPVYYSYVDIIDSMPAADPLGLGDRLLLKNDLYRVLRRNLGATQDILRRNSYPAIAHGDVRGFLNGLIDLVENADDLLPHFHLMMLKGVLQSGRSLSSLIFLDDVAGQITKDFSDIFIHRLCLFKASRHILDTEEKIRALLEQYRFIGSGRQLDLYRFVDSKVEPGVQLSDVVVGLLGATLTWLRDLAIDEIPAINRDLTPAQNGNRLALASLIERSIAVSDAFVQKAVSLDDMRRLEIFLDR</sequence>
<dbReference type="AlphaFoldDB" id="A0A418YPX2"/>
<name>A0A418YPX2_9SPHN</name>
<proteinExistence type="predicted"/>
<dbReference type="InterPro" id="IPR024524">
    <property type="entry name" value="DUF3800"/>
</dbReference>
<evidence type="ECO:0000313" key="2">
    <source>
        <dbReference type="Proteomes" id="UP000283469"/>
    </source>
</evidence>
<dbReference type="Pfam" id="PF12686">
    <property type="entry name" value="DUF3800"/>
    <property type="match status" value="1"/>
</dbReference>